<evidence type="ECO:0000313" key="6">
    <source>
        <dbReference type="EMBL" id="TFU33814.1"/>
    </source>
</evidence>
<feature type="DNA-binding region" description="H-T-H motif" evidence="4">
    <location>
        <begin position="36"/>
        <end position="55"/>
    </location>
</feature>
<dbReference type="Pfam" id="PF00440">
    <property type="entry name" value="TetR_N"/>
    <property type="match status" value="1"/>
</dbReference>
<evidence type="ECO:0000313" key="7">
    <source>
        <dbReference type="Proteomes" id="UP000298358"/>
    </source>
</evidence>
<keyword evidence="2 4" id="KW-0238">DNA-binding</keyword>
<organism evidence="6 7">
    <name type="scientific">Microbacterium paludicola</name>
    <dbReference type="NCBI Taxonomy" id="300019"/>
    <lineage>
        <taxon>Bacteria</taxon>
        <taxon>Bacillati</taxon>
        <taxon>Actinomycetota</taxon>
        <taxon>Actinomycetes</taxon>
        <taxon>Micrococcales</taxon>
        <taxon>Microbacteriaceae</taxon>
        <taxon>Microbacterium</taxon>
    </lineage>
</organism>
<dbReference type="Proteomes" id="UP000298358">
    <property type="component" value="Unassembled WGS sequence"/>
</dbReference>
<dbReference type="AlphaFoldDB" id="A0A4Y9FWV0"/>
<keyword evidence="3" id="KW-0804">Transcription</keyword>
<keyword evidence="7" id="KW-1185">Reference proteome</keyword>
<evidence type="ECO:0000256" key="2">
    <source>
        <dbReference type="ARBA" id="ARBA00023125"/>
    </source>
</evidence>
<feature type="domain" description="HTH tetR-type" evidence="5">
    <location>
        <begin position="13"/>
        <end position="73"/>
    </location>
</feature>
<dbReference type="InterPro" id="IPR011075">
    <property type="entry name" value="TetR_C"/>
</dbReference>
<evidence type="ECO:0000256" key="1">
    <source>
        <dbReference type="ARBA" id="ARBA00023015"/>
    </source>
</evidence>
<reference evidence="6 7" key="1">
    <citation type="submission" date="2019-03" db="EMBL/GenBank/DDBJ databases">
        <title>Diversity of the mouse oral microbiome.</title>
        <authorList>
            <person name="Joseph S."/>
            <person name="Aduse-Opoku J."/>
            <person name="Curtis M."/>
            <person name="Wade W."/>
            <person name="Hashim A."/>
        </authorList>
    </citation>
    <scope>NUCLEOTIDE SEQUENCE [LARGE SCALE GENOMIC DNA]</scope>
    <source>
        <strain evidence="6 7">P1012</strain>
    </source>
</reference>
<dbReference type="InterPro" id="IPR009057">
    <property type="entry name" value="Homeodomain-like_sf"/>
</dbReference>
<evidence type="ECO:0000259" key="5">
    <source>
        <dbReference type="PROSITE" id="PS50977"/>
    </source>
</evidence>
<dbReference type="EMBL" id="SPQB01000005">
    <property type="protein sequence ID" value="TFU33814.1"/>
    <property type="molecule type" value="Genomic_DNA"/>
</dbReference>
<dbReference type="GO" id="GO:0003677">
    <property type="term" value="F:DNA binding"/>
    <property type="evidence" value="ECO:0007669"/>
    <property type="project" value="UniProtKB-UniRule"/>
</dbReference>
<dbReference type="PANTHER" id="PTHR47506:SF1">
    <property type="entry name" value="HTH-TYPE TRANSCRIPTIONAL REGULATOR YJDC"/>
    <property type="match status" value="1"/>
</dbReference>
<dbReference type="SUPFAM" id="SSF46689">
    <property type="entry name" value="Homeodomain-like"/>
    <property type="match status" value="1"/>
</dbReference>
<comment type="caution">
    <text evidence="6">The sequence shown here is derived from an EMBL/GenBank/DDBJ whole genome shotgun (WGS) entry which is preliminary data.</text>
</comment>
<protein>
    <submittedName>
        <fullName evidence="6">TetR/AcrR family transcriptional regulator</fullName>
    </submittedName>
</protein>
<dbReference type="PRINTS" id="PR00455">
    <property type="entry name" value="HTHTETR"/>
</dbReference>
<evidence type="ECO:0000256" key="4">
    <source>
        <dbReference type="PROSITE-ProRule" id="PRU00335"/>
    </source>
</evidence>
<dbReference type="InterPro" id="IPR036271">
    <property type="entry name" value="Tet_transcr_reg_TetR-rel_C_sf"/>
</dbReference>
<sequence length="203" mass="22092">MPVSQTKLGRPREFDPDYALEQAMRVFWAKGYEGASLTDLTEAMGITRSSMYAAFGNKDELFQRVVERYTEGPASYGIRALSEPTARQVAQSILRGAAAASTRRETPHGCLGVQAALSAGDNGLTAQKVLIDWRQDATARLESRFLRAQAEGDLPETEDPRTLASYITTVAYGIAVQAATGMSEAELRRVADLAMKAASWSHD</sequence>
<name>A0A4Y9FWV0_9MICO</name>
<gene>
    <name evidence="6" type="ORF">E4U02_03900</name>
</gene>
<dbReference type="Gene3D" id="1.10.10.60">
    <property type="entry name" value="Homeodomain-like"/>
    <property type="match status" value="1"/>
</dbReference>
<dbReference type="InterPro" id="IPR001647">
    <property type="entry name" value="HTH_TetR"/>
</dbReference>
<dbReference type="OrthoDB" id="9805134at2"/>
<dbReference type="Pfam" id="PF16925">
    <property type="entry name" value="TetR_C_13"/>
    <property type="match status" value="1"/>
</dbReference>
<dbReference type="PROSITE" id="PS50977">
    <property type="entry name" value="HTH_TETR_2"/>
    <property type="match status" value="1"/>
</dbReference>
<dbReference type="SUPFAM" id="SSF48498">
    <property type="entry name" value="Tetracyclin repressor-like, C-terminal domain"/>
    <property type="match status" value="1"/>
</dbReference>
<dbReference type="RefSeq" id="WP_135113382.1">
    <property type="nucleotide sequence ID" value="NZ_JADGLL010000005.1"/>
</dbReference>
<accession>A0A4Y9FWV0</accession>
<dbReference type="Gene3D" id="1.10.357.10">
    <property type="entry name" value="Tetracycline Repressor, domain 2"/>
    <property type="match status" value="1"/>
</dbReference>
<proteinExistence type="predicted"/>
<dbReference type="PANTHER" id="PTHR47506">
    <property type="entry name" value="TRANSCRIPTIONAL REGULATORY PROTEIN"/>
    <property type="match status" value="1"/>
</dbReference>
<evidence type="ECO:0000256" key="3">
    <source>
        <dbReference type="ARBA" id="ARBA00023163"/>
    </source>
</evidence>
<keyword evidence="1" id="KW-0805">Transcription regulation</keyword>